<keyword evidence="1" id="KW-0732">Signal</keyword>
<evidence type="ECO:0000313" key="2">
    <source>
        <dbReference type="EMBL" id="KAG5183687.1"/>
    </source>
</evidence>
<gene>
    <name evidence="2" type="ORF">JKP88DRAFT_277392</name>
</gene>
<protein>
    <submittedName>
        <fullName evidence="2">Uncharacterized protein</fullName>
    </submittedName>
</protein>
<proteinExistence type="predicted"/>
<dbReference type="Proteomes" id="UP000664859">
    <property type="component" value="Unassembled WGS sequence"/>
</dbReference>
<name>A0A836CF97_9STRA</name>
<comment type="caution">
    <text evidence="2">The sequence shown here is derived from an EMBL/GenBank/DDBJ whole genome shotgun (WGS) entry which is preliminary data.</text>
</comment>
<keyword evidence="3" id="KW-1185">Reference proteome</keyword>
<feature type="chain" id="PRO_5032285562" evidence="1">
    <location>
        <begin position="21"/>
        <end position="144"/>
    </location>
</feature>
<evidence type="ECO:0000313" key="3">
    <source>
        <dbReference type="Proteomes" id="UP000664859"/>
    </source>
</evidence>
<feature type="signal peptide" evidence="1">
    <location>
        <begin position="1"/>
        <end position="20"/>
    </location>
</feature>
<accession>A0A836CF97</accession>
<dbReference type="EMBL" id="JAFCMP010000190">
    <property type="protein sequence ID" value="KAG5183687.1"/>
    <property type="molecule type" value="Genomic_DNA"/>
</dbReference>
<dbReference type="AlphaFoldDB" id="A0A836CF97"/>
<evidence type="ECO:0000256" key="1">
    <source>
        <dbReference type="SAM" id="SignalP"/>
    </source>
</evidence>
<organism evidence="2 3">
    <name type="scientific">Tribonema minus</name>
    <dbReference type="NCBI Taxonomy" id="303371"/>
    <lineage>
        <taxon>Eukaryota</taxon>
        <taxon>Sar</taxon>
        <taxon>Stramenopiles</taxon>
        <taxon>Ochrophyta</taxon>
        <taxon>PX clade</taxon>
        <taxon>Xanthophyceae</taxon>
        <taxon>Tribonematales</taxon>
        <taxon>Tribonemataceae</taxon>
        <taxon>Tribonema</taxon>
    </lineage>
</organism>
<reference evidence="2" key="1">
    <citation type="submission" date="2021-02" db="EMBL/GenBank/DDBJ databases">
        <title>First Annotated Genome of the Yellow-green Alga Tribonema minus.</title>
        <authorList>
            <person name="Mahan K.M."/>
        </authorList>
    </citation>
    <scope>NUCLEOTIDE SEQUENCE</scope>
    <source>
        <strain evidence="2">UTEX B ZZ1240</strain>
    </source>
</reference>
<sequence>MLQQLTLLMLAVAAAVQAFASRSSSDDSIAIINCSGKVGLPADFILRSAVDWTTLAKAVDCEGGTFKVVADPTAGTAIKIPANSPLFLGPKTSLTITSRAWADSGLDAGIAVGDGDPIGAPDLGQPTFNGQQQTHFFDLDVDSR</sequence>